<comment type="caution">
    <text evidence="2">The sequence shown here is derived from an EMBL/GenBank/DDBJ whole genome shotgun (WGS) entry which is preliminary data.</text>
</comment>
<feature type="signal peptide" evidence="1">
    <location>
        <begin position="1"/>
        <end position="23"/>
    </location>
</feature>
<evidence type="ECO:0000313" key="3">
    <source>
        <dbReference type="Proteomes" id="UP001501456"/>
    </source>
</evidence>
<dbReference type="Proteomes" id="UP001501456">
    <property type="component" value="Unassembled WGS sequence"/>
</dbReference>
<accession>A0ABP7GSU8</accession>
<protein>
    <recommendedName>
        <fullName evidence="4">Lipoprotein</fullName>
    </recommendedName>
</protein>
<gene>
    <name evidence="2" type="ORF">GCM10022271_01610</name>
</gene>
<proteinExistence type="predicted"/>
<evidence type="ECO:0008006" key="4">
    <source>
        <dbReference type="Google" id="ProtNLM"/>
    </source>
</evidence>
<organism evidence="2 3">
    <name type="scientific">Corallibacter vietnamensis</name>
    <dbReference type="NCBI Taxonomy" id="904130"/>
    <lineage>
        <taxon>Bacteria</taxon>
        <taxon>Pseudomonadati</taxon>
        <taxon>Bacteroidota</taxon>
        <taxon>Flavobacteriia</taxon>
        <taxon>Flavobacteriales</taxon>
        <taxon>Flavobacteriaceae</taxon>
        <taxon>Corallibacter</taxon>
    </lineage>
</organism>
<name>A0ABP7GSU8_9FLAO</name>
<sequence>MKRFFLKASVLCFLLFIAVLTSCSDNEDNSTVNMQSQDQDISEMILSSDMDVVTASIEDYMIEIYENQEDEEARGVAGSSKLMPECATVTIDAEQNFRELTIDFSSQGCVIRGHLYRGQIVLTYTRDIDAEEISLSYVLNNFYFDNKQVSGSNTILKTLSNVNGNPQFTHNVNLTVTWPNGVEATRDGQIVREWVEGFGSGVFTDNVFEVTGYWASGFVNGNTHNYEIVTPLRREMTCYYFVSGVLSVERTLFSGELDYGDGNCDNQAAFTFESGTVINIFI</sequence>
<reference evidence="3" key="1">
    <citation type="journal article" date="2019" name="Int. J. Syst. Evol. Microbiol.">
        <title>The Global Catalogue of Microorganisms (GCM) 10K type strain sequencing project: providing services to taxonomists for standard genome sequencing and annotation.</title>
        <authorList>
            <consortium name="The Broad Institute Genomics Platform"/>
            <consortium name="The Broad Institute Genome Sequencing Center for Infectious Disease"/>
            <person name="Wu L."/>
            <person name="Ma J."/>
        </authorList>
    </citation>
    <scope>NUCLEOTIDE SEQUENCE [LARGE SCALE GENOMIC DNA]</scope>
    <source>
        <strain evidence="3">JCM 17525</strain>
    </source>
</reference>
<dbReference type="PROSITE" id="PS51257">
    <property type="entry name" value="PROKAR_LIPOPROTEIN"/>
    <property type="match status" value="1"/>
</dbReference>
<feature type="chain" id="PRO_5047516018" description="Lipoprotein" evidence="1">
    <location>
        <begin position="24"/>
        <end position="282"/>
    </location>
</feature>
<evidence type="ECO:0000256" key="1">
    <source>
        <dbReference type="SAM" id="SignalP"/>
    </source>
</evidence>
<keyword evidence="1" id="KW-0732">Signal</keyword>
<dbReference type="RefSeq" id="WP_344726066.1">
    <property type="nucleotide sequence ID" value="NZ_BAABBI010000001.1"/>
</dbReference>
<dbReference type="EMBL" id="BAABBI010000001">
    <property type="protein sequence ID" value="GAA3773231.1"/>
    <property type="molecule type" value="Genomic_DNA"/>
</dbReference>
<evidence type="ECO:0000313" key="2">
    <source>
        <dbReference type="EMBL" id="GAA3773231.1"/>
    </source>
</evidence>
<keyword evidence="3" id="KW-1185">Reference proteome</keyword>